<keyword evidence="1" id="KW-0175">Coiled coil</keyword>
<dbReference type="STRING" id="1387353.BSF38_03549"/>
<feature type="domain" description="DUF4139" evidence="3">
    <location>
        <begin position="240"/>
        <end position="690"/>
    </location>
</feature>
<proteinExistence type="predicted"/>
<organism evidence="5 6">
    <name type="scientific">Paludisphaera borealis</name>
    <dbReference type="NCBI Taxonomy" id="1387353"/>
    <lineage>
        <taxon>Bacteria</taxon>
        <taxon>Pseudomonadati</taxon>
        <taxon>Planctomycetota</taxon>
        <taxon>Planctomycetia</taxon>
        <taxon>Isosphaerales</taxon>
        <taxon>Isosphaeraceae</taxon>
        <taxon>Paludisphaera</taxon>
    </lineage>
</organism>
<evidence type="ECO:0000259" key="4">
    <source>
        <dbReference type="Pfam" id="PF13600"/>
    </source>
</evidence>
<feature type="compositionally biased region" description="Gly residues" evidence="2">
    <location>
        <begin position="720"/>
        <end position="731"/>
    </location>
</feature>
<evidence type="ECO:0000256" key="2">
    <source>
        <dbReference type="SAM" id="MobiDB-lite"/>
    </source>
</evidence>
<evidence type="ECO:0000313" key="5">
    <source>
        <dbReference type="EMBL" id="APW62017.1"/>
    </source>
</evidence>
<feature type="coiled-coil region" evidence="1">
    <location>
        <begin position="110"/>
        <end position="151"/>
    </location>
</feature>
<dbReference type="KEGG" id="pbor:BSF38_03549"/>
<dbReference type="AlphaFoldDB" id="A0A1U7CSV0"/>
<reference evidence="6" key="1">
    <citation type="submission" date="2016-12" db="EMBL/GenBank/DDBJ databases">
        <title>Comparative genomics of four Isosphaeraceae planctomycetes: a common pool of plasmids and glycoside hydrolase genes.</title>
        <authorList>
            <person name="Ivanova A."/>
        </authorList>
    </citation>
    <scope>NUCLEOTIDE SEQUENCE [LARGE SCALE GENOMIC DNA]</scope>
    <source>
        <strain evidence="6">PX4</strain>
    </source>
</reference>
<evidence type="ECO:0008006" key="7">
    <source>
        <dbReference type="Google" id="ProtNLM"/>
    </source>
</evidence>
<dbReference type="InterPro" id="IPR037291">
    <property type="entry name" value="DUF4139"/>
</dbReference>
<dbReference type="RefSeq" id="WP_076347794.1">
    <property type="nucleotide sequence ID" value="NZ_CP019082.1"/>
</dbReference>
<sequence>MTASLWLAAALACAQLNPPVESTPTNPEREVPKTAEEAPPPRPATSKIVAVTVYRGQALVTREVSVPEGKGTVELVVTPLPFRTIDDSLFAEGADGVRVLATRLQTRFVKEDAREDVRAKQEALAKLEDDADRLQKEAAAKGQDLEFLKKLEGFTSSALTGLTEKGRLASEEVVGLSKFVMETRGEKTKAEIDFQQKLKVIAQAIALRKRQLAETPLGMTRTVRDAVIVAQKTRAGAGVVRLGYLVGSADWKPQYRLRGAADNAPVRLEYLAAVVQQTGEDWPNVAVTLSTAQPSLDAAPPDLLPLKMADSAATDPGPSEANDERSRKIVAELAKPLDMRFPKETPLEDVLKYIKTATTGPAFPEGVPIYLDPIGLSEAEKTTTSPVSIDLAQVPLRTSLNLLLGQIGMAYQIRDGVLKITSQESADQPPDGYAVGRGDFMAGMAGMGRADSETAPEADPALGGAKLNQVAAGEQAEELRVADEPVKDSAPAPAEKGGPGVSFSIAGRLDVPSRRDPQLLEVARAELPAEYYAKAVPVLTPSVYRLAKLTNKADFVLLPGEATVYVGSDFVGRMRLPLVAAGEPFIAGFGVDPQLQVSRRLLQKSRAVQGGNQILTYEFRIGLRNYRPGPVKVQVWDRLPRPQGEAVAVNLVKTSTDLSTDGLYQRTARMDNLLRWDVDVPAGTVGDKTMYLNYDFRLEYARDLPQPRFDSGGLKEAPIGGGAMGGMGGGLRSVRPLGD</sequence>
<dbReference type="EMBL" id="CP019082">
    <property type="protein sequence ID" value="APW62017.1"/>
    <property type="molecule type" value="Genomic_DNA"/>
</dbReference>
<evidence type="ECO:0000259" key="3">
    <source>
        <dbReference type="Pfam" id="PF13598"/>
    </source>
</evidence>
<gene>
    <name evidence="5" type="ORF">BSF38_03549</name>
</gene>
<dbReference type="NCBIfam" id="TIGR02231">
    <property type="entry name" value="mucoidy inhibitor MuiA family protein"/>
    <property type="match status" value="2"/>
</dbReference>
<feature type="region of interest" description="Disordered" evidence="2">
    <location>
        <begin position="17"/>
        <end position="43"/>
    </location>
</feature>
<keyword evidence="6" id="KW-1185">Reference proteome</keyword>
<protein>
    <recommendedName>
        <fullName evidence="7">DUF4139 domain-containing protein</fullName>
    </recommendedName>
</protein>
<accession>A0A1U7CSV0</accession>
<dbReference type="PANTHER" id="PTHR31005">
    <property type="entry name" value="DUF4139 DOMAIN-CONTAINING PROTEIN"/>
    <property type="match status" value="1"/>
</dbReference>
<dbReference type="InterPro" id="IPR025554">
    <property type="entry name" value="DUF4140"/>
</dbReference>
<feature type="compositionally biased region" description="Basic and acidic residues" evidence="2">
    <location>
        <begin position="27"/>
        <end position="36"/>
    </location>
</feature>
<evidence type="ECO:0000256" key="1">
    <source>
        <dbReference type="SAM" id="Coils"/>
    </source>
</evidence>
<name>A0A1U7CSV0_9BACT</name>
<evidence type="ECO:0000313" key="6">
    <source>
        <dbReference type="Proteomes" id="UP000186309"/>
    </source>
</evidence>
<feature type="domain" description="DUF4140" evidence="4">
    <location>
        <begin position="51"/>
        <end position="148"/>
    </location>
</feature>
<dbReference type="Proteomes" id="UP000186309">
    <property type="component" value="Chromosome"/>
</dbReference>
<dbReference type="PANTHER" id="PTHR31005:SF8">
    <property type="entry name" value="DUF4139 DOMAIN-CONTAINING PROTEIN"/>
    <property type="match status" value="1"/>
</dbReference>
<dbReference type="InterPro" id="IPR011935">
    <property type="entry name" value="CHP02231"/>
</dbReference>
<feature type="region of interest" description="Disordered" evidence="2">
    <location>
        <begin position="720"/>
        <end position="739"/>
    </location>
</feature>
<dbReference type="OrthoDB" id="9777444at2"/>
<dbReference type="Pfam" id="PF13600">
    <property type="entry name" value="DUF4140"/>
    <property type="match status" value="1"/>
</dbReference>
<dbReference type="Pfam" id="PF13598">
    <property type="entry name" value="DUF4139"/>
    <property type="match status" value="1"/>
</dbReference>